<feature type="region of interest" description="Disordered" evidence="1">
    <location>
        <begin position="284"/>
        <end position="303"/>
    </location>
</feature>
<protein>
    <submittedName>
        <fullName evidence="3">Uncharacterized protein</fullName>
    </submittedName>
</protein>
<evidence type="ECO:0000256" key="1">
    <source>
        <dbReference type="SAM" id="MobiDB-lite"/>
    </source>
</evidence>
<dbReference type="AlphaFoldDB" id="A0AAN7SD70"/>
<reference evidence="4" key="1">
    <citation type="submission" date="2023-01" db="EMBL/GenBank/DDBJ databases">
        <title>Key to firefly adult light organ development and bioluminescence: homeobox transcription factors regulate luciferase expression and transportation to peroxisome.</title>
        <authorList>
            <person name="Fu X."/>
        </authorList>
    </citation>
    <scope>NUCLEOTIDE SEQUENCE [LARGE SCALE GENOMIC DNA]</scope>
</reference>
<keyword evidence="4" id="KW-1185">Reference proteome</keyword>
<proteinExistence type="predicted"/>
<feature type="transmembrane region" description="Helical" evidence="2">
    <location>
        <begin position="537"/>
        <end position="557"/>
    </location>
</feature>
<evidence type="ECO:0000313" key="4">
    <source>
        <dbReference type="Proteomes" id="UP001353858"/>
    </source>
</evidence>
<dbReference type="PANTHER" id="PTHR11360:SF299">
    <property type="entry name" value="GEM-1"/>
    <property type="match status" value="1"/>
</dbReference>
<feature type="transmembrane region" description="Helical" evidence="2">
    <location>
        <begin position="454"/>
        <end position="470"/>
    </location>
</feature>
<feature type="transmembrane region" description="Helical" evidence="2">
    <location>
        <begin position="511"/>
        <end position="531"/>
    </location>
</feature>
<feature type="transmembrane region" description="Helical" evidence="2">
    <location>
        <begin position="79"/>
        <end position="97"/>
    </location>
</feature>
<feature type="region of interest" description="Disordered" evidence="1">
    <location>
        <begin position="260"/>
        <end position="279"/>
    </location>
</feature>
<evidence type="ECO:0000313" key="3">
    <source>
        <dbReference type="EMBL" id="KAK4886006.1"/>
    </source>
</evidence>
<keyword evidence="2" id="KW-0472">Membrane</keyword>
<feature type="transmembrane region" description="Helical" evidence="2">
    <location>
        <begin position="173"/>
        <end position="195"/>
    </location>
</feature>
<feature type="compositionally biased region" description="Polar residues" evidence="1">
    <location>
        <begin position="284"/>
        <end position="300"/>
    </location>
</feature>
<dbReference type="InterPro" id="IPR036259">
    <property type="entry name" value="MFS_trans_sf"/>
</dbReference>
<feature type="transmembrane region" description="Helical" evidence="2">
    <location>
        <begin position="201"/>
        <end position="219"/>
    </location>
</feature>
<feature type="transmembrane region" description="Helical" evidence="2">
    <location>
        <begin position="476"/>
        <end position="499"/>
    </location>
</feature>
<name>A0AAN7SD70_9COLE</name>
<dbReference type="CDD" id="cd06174">
    <property type="entry name" value="MFS"/>
    <property type="match status" value="1"/>
</dbReference>
<feature type="transmembrane region" description="Helical" evidence="2">
    <location>
        <begin position="135"/>
        <end position="152"/>
    </location>
</feature>
<dbReference type="InterPro" id="IPR050327">
    <property type="entry name" value="Proton-linked_MCT"/>
</dbReference>
<dbReference type="SUPFAM" id="SSF103473">
    <property type="entry name" value="MFS general substrate transporter"/>
    <property type="match status" value="1"/>
</dbReference>
<sequence length="564" mass="64469">MGSVQEERPNRLHLDNVLSTQPELGPNIPDGGYGWVVVIASIFFHVLIPSISVGFGVFILFHRLENGAPQEPQLWDNQLVYVALFFIVTSTLTAPINRLLCRNSTWPRLVSTAGTCLTCAGLLIMWTTINTKRTVVYALAGIFSGAGASIILTQTDVILSQYFKLKIELIRTIMHLSEAIGFVITPIALGCWIVKHGMLHIITWYQAVILQGIIFSIAFRKPKYLKLSKQKYRLIRGLSDEEEDVFAKNVTELQEPRALEIPTDSIRDQENTKKDLDISSRSSKNWETFEDQSSSKNTKPTKTHTELHKSFAEEFSKDFDKTAIFEDNYVEVPKPLFFEPQINNNTSYSYESPIEVSTEPVVFMPVDKPEQDGNFKKALYVLKQPTFYKSLLFFVTTKYSIFIFWTLFPTYLYEKINNLNVHNIPIIVGSVSVGSLIFAPLLNWIKSNRKTRPIFFWIFCWMGAIGYIILDTSNKTLLIFGAFVIILSINALHILGYPLMMFNSYGEQSSYFFLLNIITGLLLTIFLTIDLSYRTCFQVMSILNFLTGSLWLVNFLYKQIKKIH</sequence>
<evidence type="ECO:0000256" key="2">
    <source>
        <dbReference type="SAM" id="Phobius"/>
    </source>
</evidence>
<dbReference type="Gene3D" id="1.20.1250.20">
    <property type="entry name" value="MFS general substrate transporter like domains"/>
    <property type="match status" value="1"/>
</dbReference>
<feature type="transmembrane region" description="Helical" evidence="2">
    <location>
        <begin position="109"/>
        <end position="129"/>
    </location>
</feature>
<feature type="transmembrane region" description="Helical" evidence="2">
    <location>
        <begin position="391"/>
        <end position="412"/>
    </location>
</feature>
<dbReference type="Proteomes" id="UP001353858">
    <property type="component" value="Unassembled WGS sequence"/>
</dbReference>
<dbReference type="GO" id="GO:0008028">
    <property type="term" value="F:monocarboxylic acid transmembrane transporter activity"/>
    <property type="evidence" value="ECO:0007669"/>
    <property type="project" value="TreeGrafter"/>
</dbReference>
<keyword evidence="2" id="KW-0812">Transmembrane</keyword>
<gene>
    <name evidence="3" type="ORF">RN001_002277</name>
</gene>
<accession>A0AAN7SD70</accession>
<feature type="transmembrane region" description="Helical" evidence="2">
    <location>
        <begin position="424"/>
        <end position="442"/>
    </location>
</feature>
<feature type="compositionally biased region" description="Basic and acidic residues" evidence="1">
    <location>
        <begin position="265"/>
        <end position="278"/>
    </location>
</feature>
<dbReference type="PANTHER" id="PTHR11360">
    <property type="entry name" value="MONOCARBOXYLATE TRANSPORTER"/>
    <property type="match status" value="1"/>
</dbReference>
<keyword evidence="2" id="KW-1133">Transmembrane helix</keyword>
<dbReference type="EMBL" id="JARPUR010000001">
    <property type="protein sequence ID" value="KAK4886006.1"/>
    <property type="molecule type" value="Genomic_DNA"/>
</dbReference>
<organism evidence="3 4">
    <name type="scientific">Aquatica leii</name>
    <dbReference type="NCBI Taxonomy" id="1421715"/>
    <lineage>
        <taxon>Eukaryota</taxon>
        <taxon>Metazoa</taxon>
        <taxon>Ecdysozoa</taxon>
        <taxon>Arthropoda</taxon>
        <taxon>Hexapoda</taxon>
        <taxon>Insecta</taxon>
        <taxon>Pterygota</taxon>
        <taxon>Neoptera</taxon>
        <taxon>Endopterygota</taxon>
        <taxon>Coleoptera</taxon>
        <taxon>Polyphaga</taxon>
        <taxon>Elateriformia</taxon>
        <taxon>Elateroidea</taxon>
        <taxon>Lampyridae</taxon>
        <taxon>Luciolinae</taxon>
        <taxon>Aquatica</taxon>
    </lineage>
</organism>
<comment type="caution">
    <text evidence="3">The sequence shown here is derived from an EMBL/GenBank/DDBJ whole genome shotgun (WGS) entry which is preliminary data.</text>
</comment>
<feature type="transmembrane region" description="Helical" evidence="2">
    <location>
        <begin position="33"/>
        <end position="59"/>
    </location>
</feature>